<organism evidence="5">
    <name type="scientific">freshwater metagenome</name>
    <dbReference type="NCBI Taxonomy" id="449393"/>
    <lineage>
        <taxon>unclassified sequences</taxon>
        <taxon>metagenomes</taxon>
        <taxon>ecological metagenomes</taxon>
    </lineage>
</organism>
<evidence type="ECO:0000256" key="2">
    <source>
        <dbReference type="ARBA" id="ARBA00022603"/>
    </source>
</evidence>
<dbReference type="InterPro" id="IPR053888">
    <property type="entry name" value="MRM3-like_sub_bind"/>
</dbReference>
<dbReference type="Gene3D" id="3.30.1330.30">
    <property type="match status" value="1"/>
</dbReference>
<keyword evidence="3" id="KW-0808">Transferase</keyword>
<protein>
    <submittedName>
        <fullName evidence="5">Unannotated protein</fullName>
    </submittedName>
</protein>
<accession>A0A6J6BLT4</accession>
<keyword evidence="2" id="KW-0489">Methyltransferase</keyword>
<dbReference type="Pfam" id="PF00588">
    <property type="entry name" value="SpoU_methylase"/>
    <property type="match status" value="1"/>
</dbReference>
<dbReference type="SUPFAM" id="SSF75217">
    <property type="entry name" value="alpha/beta knot"/>
    <property type="match status" value="1"/>
</dbReference>
<name>A0A6J6BLT4_9ZZZZ</name>
<dbReference type="SMART" id="SM00967">
    <property type="entry name" value="SpoU_sub_bind"/>
    <property type="match status" value="1"/>
</dbReference>
<evidence type="ECO:0000256" key="1">
    <source>
        <dbReference type="ARBA" id="ARBA00007228"/>
    </source>
</evidence>
<dbReference type="AlphaFoldDB" id="A0A6J6BLT4"/>
<dbReference type="EMBL" id="CAEZSK010000059">
    <property type="protein sequence ID" value="CAB4539654.1"/>
    <property type="molecule type" value="Genomic_DNA"/>
</dbReference>
<dbReference type="PANTHER" id="PTHR43191">
    <property type="entry name" value="RRNA METHYLTRANSFERASE 3"/>
    <property type="match status" value="1"/>
</dbReference>
<dbReference type="InterPro" id="IPR051259">
    <property type="entry name" value="rRNA_Methyltransferase"/>
</dbReference>
<dbReference type="InterPro" id="IPR029028">
    <property type="entry name" value="Alpha/beta_knot_MTases"/>
</dbReference>
<dbReference type="Gene3D" id="3.40.1280.10">
    <property type="match status" value="1"/>
</dbReference>
<dbReference type="Pfam" id="PF22435">
    <property type="entry name" value="MRM3-like_sub_bind"/>
    <property type="match status" value="1"/>
</dbReference>
<evidence type="ECO:0000313" key="5">
    <source>
        <dbReference type="EMBL" id="CAB4539654.1"/>
    </source>
</evidence>
<dbReference type="GO" id="GO:0006396">
    <property type="term" value="P:RNA processing"/>
    <property type="evidence" value="ECO:0007669"/>
    <property type="project" value="InterPro"/>
</dbReference>
<dbReference type="GO" id="GO:0005737">
    <property type="term" value="C:cytoplasm"/>
    <property type="evidence" value="ECO:0007669"/>
    <property type="project" value="UniProtKB-ARBA"/>
</dbReference>
<gene>
    <name evidence="5" type="ORF">UFOPK1419_00551</name>
</gene>
<dbReference type="InterPro" id="IPR029026">
    <property type="entry name" value="tRNA_m1G_MTases_N"/>
</dbReference>
<reference evidence="5" key="1">
    <citation type="submission" date="2020-05" db="EMBL/GenBank/DDBJ databases">
        <authorList>
            <person name="Chiriac C."/>
            <person name="Salcher M."/>
            <person name="Ghai R."/>
            <person name="Kavagutti S V."/>
        </authorList>
    </citation>
    <scope>NUCLEOTIDE SEQUENCE</scope>
</reference>
<proteinExistence type="inferred from homology"/>
<comment type="similarity">
    <text evidence="1">Belongs to the class IV-like SAM-binding methyltransferase superfamily. RNA methyltransferase TrmH family.</text>
</comment>
<dbReference type="SUPFAM" id="SSF55315">
    <property type="entry name" value="L30e-like"/>
    <property type="match status" value="1"/>
</dbReference>
<sequence length="247" mass="25791">MKALISSRGNKERGEHGQFIAEGLQCAREALAATSGPQIKTLFLTESGQSRISAAGLDTSNVEAILVSEPVMAAMSSTITPQGILSVCEIGRNNFDDLKLNGNSRFIYLHEIQDPGNAGTILRSADAMGVDAVITSPGSVDMYSPKVVRATAGSLWHIPLFSGVTLSTVSEKFPSITKLALSAQGKTSLLELKGVGDCVAIFGNEARGIDTLISGDVLAVNIPMKGNAESLNLSAAASIVMFHLSAL</sequence>
<dbReference type="PANTHER" id="PTHR43191:SF2">
    <property type="entry name" value="RRNA METHYLTRANSFERASE 3, MITOCHONDRIAL"/>
    <property type="match status" value="1"/>
</dbReference>
<dbReference type="GO" id="GO:0008173">
    <property type="term" value="F:RNA methyltransferase activity"/>
    <property type="evidence" value="ECO:0007669"/>
    <property type="project" value="InterPro"/>
</dbReference>
<feature type="domain" description="RNA 2-O ribose methyltransferase substrate binding" evidence="4">
    <location>
        <begin position="20"/>
        <end position="94"/>
    </location>
</feature>
<dbReference type="CDD" id="cd18095">
    <property type="entry name" value="SpoU-like_rRNA-MTase"/>
    <property type="match status" value="1"/>
</dbReference>
<dbReference type="InterPro" id="IPR013123">
    <property type="entry name" value="SpoU_subst-bd"/>
</dbReference>
<evidence type="ECO:0000259" key="4">
    <source>
        <dbReference type="SMART" id="SM00967"/>
    </source>
</evidence>
<dbReference type="GO" id="GO:0032259">
    <property type="term" value="P:methylation"/>
    <property type="evidence" value="ECO:0007669"/>
    <property type="project" value="UniProtKB-KW"/>
</dbReference>
<dbReference type="InterPro" id="IPR001537">
    <property type="entry name" value="SpoU_MeTrfase"/>
</dbReference>
<evidence type="ECO:0000256" key="3">
    <source>
        <dbReference type="ARBA" id="ARBA00022679"/>
    </source>
</evidence>
<dbReference type="GO" id="GO:0003723">
    <property type="term" value="F:RNA binding"/>
    <property type="evidence" value="ECO:0007669"/>
    <property type="project" value="InterPro"/>
</dbReference>
<dbReference type="InterPro" id="IPR029064">
    <property type="entry name" value="Ribosomal_eL30-like_sf"/>
</dbReference>